<dbReference type="EMBL" id="JAODUP010000018">
    <property type="protein sequence ID" value="KAK2168307.1"/>
    <property type="molecule type" value="Genomic_DNA"/>
</dbReference>
<gene>
    <name evidence="2" type="ORF">LSH36_18g07033</name>
</gene>
<dbReference type="Pfam" id="PF08487">
    <property type="entry name" value="VIT"/>
    <property type="match status" value="1"/>
</dbReference>
<name>A0AAD9NFG9_9ANNE</name>
<keyword evidence="3" id="KW-1185">Reference proteome</keyword>
<dbReference type="InterPro" id="IPR013694">
    <property type="entry name" value="VIT"/>
</dbReference>
<evidence type="ECO:0000259" key="1">
    <source>
        <dbReference type="Pfam" id="PF08487"/>
    </source>
</evidence>
<protein>
    <recommendedName>
        <fullName evidence="1">VIT domain-containing protein</fullName>
    </recommendedName>
</protein>
<dbReference type="Proteomes" id="UP001208570">
    <property type="component" value="Unassembled WGS sequence"/>
</dbReference>
<feature type="domain" description="VIT" evidence="1">
    <location>
        <begin position="60"/>
        <end position="106"/>
    </location>
</feature>
<evidence type="ECO:0000313" key="3">
    <source>
        <dbReference type="Proteomes" id="UP001208570"/>
    </source>
</evidence>
<dbReference type="AlphaFoldDB" id="A0AAD9NFG9"/>
<comment type="caution">
    <text evidence="2">The sequence shown here is derived from an EMBL/GenBank/DDBJ whole genome shotgun (WGS) entry which is preliminary data.</text>
</comment>
<dbReference type="PANTHER" id="PTHR10338:SF108">
    <property type="entry name" value="INTER-ALPHA-TRYPSIN INHIBITOR HEAVY CHAIN H4-LIKE PROTEIN"/>
    <property type="match status" value="1"/>
</dbReference>
<dbReference type="InterPro" id="IPR050934">
    <property type="entry name" value="ITIH"/>
</dbReference>
<organism evidence="2 3">
    <name type="scientific">Paralvinella palmiformis</name>
    <dbReference type="NCBI Taxonomy" id="53620"/>
    <lineage>
        <taxon>Eukaryota</taxon>
        <taxon>Metazoa</taxon>
        <taxon>Spiralia</taxon>
        <taxon>Lophotrochozoa</taxon>
        <taxon>Annelida</taxon>
        <taxon>Polychaeta</taxon>
        <taxon>Sedentaria</taxon>
        <taxon>Canalipalpata</taxon>
        <taxon>Terebellida</taxon>
        <taxon>Terebelliformia</taxon>
        <taxon>Alvinellidae</taxon>
        <taxon>Paralvinella</taxon>
    </lineage>
</organism>
<proteinExistence type="predicted"/>
<dbReference type="PANTHER" id="PTHR10338">
    <property type="entry name" value="INTER-ALPHA-TRYPSIN INHIBITOR HEAVY CHAIN FAMILY MEMBER"/>
    <property type="match status" value="1"/>
</dbReference>
<sequence length="179" mass="20568">MADQKGNLGREYYIVSSILISLKRPTERSGACVLKTKWLTEMWRHCREVEARRGPEMYLLHIQTDVAYRFATTQVICRLANKSPEAKESVFVMTIPKTAFISSFVISNIKRWDDDDDVRIIRPPWIISKVKVVSVNSLGHFRRPVDDGRDPEVCFLYQATLISKDAPMDSDPVFRSSTV</sequence>
<evidence type="ECO:0000313" key="2">
    <source>
        <dbReference type="EMBL" id="KAK2168307.1"/>
    </source>
</evidence>
<reference evidence="2" key="1">
    <citation type="journal article" date="2023" name="Mol. Biol. Evol.">
        <title>Third-Generation Sequencing Reveals the Adaptive Role of the Epigenome in Three Deep-Sea Polychaetes.</title>
        <authorList>
            <person name="Perez M."/>
            <person name="Aroh O."/>
            <person name="Sun Y."/>
            <person name="Lan Y."/>
            <person name="Juniper S.K."/>
            <person name="Young C.R."/>
            <person name="Angers B."/>
            <person name="Qian P.Y."/>
        </authorList>
    </citation>
    <scope>NUCLEOTIDE SEQUENCE</scope>
    <source>
        <strain evidence="2">P08H-3</strain>
    </source>
</reference>
<accession>A0AAD9NFG9</accession>